<reference evidence="2 3" key="1">
    <citation type="submission" date="2019-12" db="EMBL/GenBank/DDBJ databases">
        <title>Paenibacillus sp. nov., an endophytic bacterium isolated from the stem of Dendrobium.</title>
        <authorList>
            <person name="Zhao R."/>
        </authorList>
    </citation>
    <scope>NUCLEOTIDE SEQUENCE [LARGE SCALE GENOMIC DNA]</scope>
    <source>
        <strain evidence="2 3">HJL G12</strain>
    </source>
</reference>
<gene>
    <name evidence="2" type="ORF">GRF59_15155</name>
</gene>
<proteinExistence type="predicted"/>
<organism evidence="2 3">
    <name type="scientific">Paenibacillus dendrobii</name>
    <dbReference type="NCBI Taxonomy" id="2691084"/>
    <lineage>
        <taxon>Bacteria</taxon>
        <taxon>Bacillati</taxon>
        <taxon>Bacillota</taxon>
        <taxon>Bacilli</taxon>
        <taxon>Bacillales</taxon>
        <taxon>Paenibacillaceae</taxon>
        <taxon>Paenibacillus</taxon>
    </lineage>
</organism>
<evidence type="ECO:0000313" key="2">
    <source>
        <dbReference type="EMBL" id="MWV44959.1"/>
    </source>
</evidence>
<evidence type="ECO:0000256" key="1">
    <source>
        <dbReference type="SAM" id="MobiDB-lite"/>
    </source>
</evidence>
<dbReference type="EMBL" id="WUBI01000002">
    <property type="protein sequence ID" value="MWV44959.1"/>
    <property type="molecule type" value="Genomic_DNA"/>
</dbReference>
<dbReference type="Proteomes" id="UP000460318">
    <property type="component" value="Unassembled WGS sequence"/>
</dbReference>
<keyword evidence="3" id="KW-1185">Reference proteome</keyword>
<protein>
    <submittedName>
        <fullName evidence="2">Uncharacterized protein</fullName>
    </submittedName>
</protein>
<dbReference type="AlphaFoldDB" id="A0A7X3LJ36"/>
<feature type="region of interest" description="Disordered" evidence="1">
    <location>
        <begin position="1"/>
        <end position="28"/>
    </location>
</feature>
<accession>A0A7X3LJ36</accession>
<evidence type="ECO:0000313" key="3">
    <source>
        <dbReference type="Proteomes" id="UP000460318"/>
    </source>
</evidence>
<name>A0A7X3LJ36_9BACL</name>
<sequence>MTEAEYLQGEPENEPDNDLPSAFLSDEDLPSNTNVVIIPSYKPNIELILDNYVDQVIKVKNKVQLKEALSSIWNHAAYHGAISERLDKLQDDVEMLQIDLLSMAGYEIEFIDGDEG</sequence>
<dbReference type="RefSeq" id="WP_160498565.1">
    <property type="nucleotide sequence ID" value="NZ_WUBI01000002.1"/>
</dbReference>
<comment type="caution">
    <text evidence="2">The sequence shown here is derived from an EMBL/GenBank/DDBJ whole genome shotgun (WGS) entry which is preliminary data.</text>
</comment>